<proteinExistence type="predicted"/>
<keyword evidence="2" id="KW-1185">Reference proteome</keyword>
<evidence type="ECO:0000313" key="1">
    <source>
        <dbReference type="EMBL" id="PNS14346.1"/>
    </source>
</evidence>
<dbReference type="EMBL" id="NKHZ01000088">
    <property type="protein sequence ID" value="PNS14346.1"/>
    <property type="molecule type" value="Genomic_DNA"/>
</dbReference>
<protein>
    <submittedName>
        <fullName evidence="1">Uncharacterized protein</fullName>
    </submittedName>
</protein>
<gene>
    <name evidence="1" type="ORF">CAC42_6859</name>
</gene>
<reference evidence="1 2" key="1">
    <citation type="submission" date="2017-06" db="EMBL/GenBank/DDBJ databases">
        <title>Draft genome sequence of a variant of Elsinoe murrayae.</title>
        <authorList>
            <person name="Cheng Q."/>
        </authorList>
    </citation>
    <scope>NUCLEOTIDE SEQUENCE [LARGE SCALE GENOMIC DNA]</scope>
    <source>
        <strain evidence="1 2">CQ-2017a</strain>
    </source>
</reference>
<organism evidence="1 2">
    <name type="scientific">Sphaceloma murrayae</name>
    <dbReference type="NCBI Taxonomy" id="2082308"/>
    <lineage>
        <taxon>Eukaryota</taxon>
        <taxon>Fungi</taxon>
        <taxon>Dikarya</taxon>
        <taxon>Ascomycota</taxon>
        <taxon>Pezizomycotina</taxon>
        <taxon>Dothideomycetes</taxon>
        <taxon>Dothideomycetidae</taxon>
        <taxon>Myriangiales</taxon>
        <taxon>Elsinoaceae</taxon>
        <taxon>Sphaceloma</taxon>
    </lineage>
</organism>
<name>A0A2K1QGQ7_9PEZI</name>
<dbReference type="AlphaFoldDB" id="A0A2K1QGQ7"/>
<comment type="caution">
    <text evidence="1">The sequence shown here is derived from an EMBL/GenBank/DDBJ whole genome shotgun (WGS) entry which is preliminary data.</text>
</comment>
<dbReference type="Proteomes" id="UP000243797">
    <property type="component" value="Unassembled WGS sequence"/>
</dbReference>
<dbReference type="InParanoid" id="A0A2K1QGQ7"/>
<evidence type="ECO:0000313" key="2">
    <source>
        <dbReference type="Proteomes" id="UP000243797"/>
    </source>
</evidence>
<sequence>MACRYEVSMVGKTQRGGRRSKLLAKGSHSPPLTVTASASVTPTAVDSVTGNSSPEWLDAVTNVHVFHDSLDESQHSWISGADDPPTSDFGCTPSLMEKSIDTFISDYLPSDYSNEHILSQYSTTDSFNWPNGSQLYANPDQEELNFNGYLDTIRELDTHLREPVPVIDAAINTLKCSISRVEAMAMTPSAMSQHTITSLALSSVELLMTLAEKLCATFKLPEHGTPDADADRALVLSTPTTSIGRFQANQKEMADIWKQMLAVQTRRLAGLITQVNRLFTERTSGLNDIHAANNIVDYFRKTDQRARIILTNLQLSL</sequence>
<accession>A0A2K1QGQ7</accession>